<feature type="domain" description="PAS" evidence="12">
    <location>
        <begin position="160"/>
        <end position="230"/>
    </location>
</feature>
<keyword evidence="5" id="KW-0547">Nucleotide-binding</keyword>
<reference evidence="14" key="1">
    <citation type="submission" date="2022-04" db="EMBL/GenBank/DDBJ databases">
        <title>Complete genome sequence of a cyanobacterium, Nostoc sp. SO-36, isolated in Antarctica.</title>
        <authorList>
            <person name="Kanesaki Y."/>
            <person name="Effendi D."/>
            <person name="Sakamoto T."/>
            <person name="Ohtani S."/>
            <person name="Awai K."/>
        </authorList>
    </citation>
    <scope>NUCLEOTIDE SEQUENCE</scope>
    <source>
        <strain evidence="14">SO-36</strain>
    </source>
</reference>
<evidence type="ECO:0000313" key="14">
    <source>
        <dbReference type="EMBL" id="BDI18621.1"/>
    </source>
</evidence>
<sequence>MSRKARASESQNIFAGGRDKGAFIREQLLHYGVALLSVALALRATLLLNPYLTPTPATLFFAAVMVSASYGGLGPGLLATVLSTLAINYFFFKPLYSLKISHGLVIPLVVFMLTAVLISWLNESRRAAQRQAEANLKSLRESEVRFGRITESNKEALRQRETELRLITDTLPVLISFVDSEQRYRFNNRAYEKWFGHSAAEIYGKYLWEVLGESAYQVVRPNVEQVLAGKQLIFEGEIPYKDGGTRYINCIYVPQFNRQGIVEGYAALITDISEQQAALRARNQAEAALRESESRFRHLADTAPVLIWMSRY</sequence>
<evidence type="ECO:0000256" key="1">
    <source>
        <dbReference type="ARBA" id="ARBA00004141"/>
    </source>
</evidence>
<keyword evidence="3" id="KW-0808">Transferase</keyword>
<dbReference type="PROSITE" id="PS50112">
    <property type="entry name" value="PAS"/>
    <property type="match status" value="1"/>
</dbReference>
<keyword evidence="2" id="KW-0597">Phosphoprotein</keyword>
<name>A0ABN6Q5Z5_NOSCO</name>
<dbReference type="InterPro" id="IPR000014">
    <property type="entry name" value="PAS"/>
</dbReference>
<dbReference type="SMART" id="SM00091">
    <property type="entry name" value="PAS"/>
    <property type="match status" value="1"/>
</dbReference>
<keyword evidence="15" id="KW-1185">Reference proteome</keyword>
<dbReference type="InterPro" id="IPR025201">
    <property type="entry name" value="KdpD_TM"/>
</dbReference>
<keyword evidence="6" id="KW-0418">Kinase</keyword>
<evidence type="ECO:0000256" key="10">
    <source>
        <dbReference type="ARBA" id="ARBA00023136"/>
    </source>
</evidence>
<feature type="transmembrane region" description="Helical" evidence="11">
    <location>
        <begin position="60"/>
        <end position="91"/>
    </location>
</feature>
<evidence type="ECO:0000256" key="3">
    <source>
        <dbReference type="ARBA" id="ARBA00022679"/>
    </source>
</evidence>
<evidence type="ECO:0000256" key="8">
    <source>
        <dbReference type="ARBA" id="ARBA00022989"/>
    </source>
</evidence>
<dbReference type="InterPro" id="IPR013656">
    <property type="entry name" value="PAS_4"/>
</dbReference>
<dbReference type="Proteomes" id="UP001055453">
    <property type="component" value="Chromosome"/>
</dbReference>
<evidence type="ECO:0008006" key="16">
    <source>
        <dbReference type="Google" id="ProtNLM"/>
    </source>
</evidence>
<keyword evidence="9" id="KW-0902">Two-component regulatory system</keyword>
<feature type="transmembrane region" description="Helical" evidence="11">
    <location>
        <begin position="28"/>
        <end position="48"/>
    </location>
</feature>
<dbReference type="Pfam" id="PF13493">
    <property type="entry name" value="DUF4118"/>
    <property type="match status" value="1"/>
</dbReference>
<protein>
    <recommendedName>
        <fullName evidence="16">Histidine kinase</fullName>
    </recommendedName>
</protein>
<proteinExistence type="predicted"/>
<comment type="subcellular location">
    <subcellularLocation>
        <location evidence="1">Membrane</location>
        <topology evidence="1">Multi-pass membrane protein</topology>
    </subcellularLocation>
</comment>
<evidence type="ECO:0000256" key="7">
    <source>
        <dbReference type="ARBA" id="ARBA00022840"/>
    </source>
</evidence>
<keyword evidence="7" id="KW-0067">ATP-binding</keyword>
<dbReference type="SUPFAM" id="SSF55785">
    <property type="entry name" value="PYP-like sensor domain (PAS domain)"/>
    <property type="match status" value="1"/>
</dbReference>
<accession>A0ABN6Q5Z5</accession>
<dbReference type="PROSITE" id="PS50113">
    <property type="entry name" value="PAC"/>
    <property type="match status" value="1"/>
</dbReference>
<dbReference type="InterPro" id="IPR000700">
    <property type="entry name" value="PAS-assoc_C"/>
</dbReference>
<dbReference type="Gene3D" id="3.30.450.20">
    <property type="entry name" value="PAS domain"/>
    <property type="match status" value="1"/>
</dbReference>
<keyword evidence="4 11" id="KW-0812">Transmembrane</keyword>
<dbReference type="CDD" id="cd00130">
    <property type="entry name" value="PAS"/>
    <property type="match status" value="1"/>
</dbReference>
<keyword evidence="8 11" id="KW-1133">Transmembrane helix</keyword>
<dbReference type="Gene3D" id="1.20.120.620">
    <property type="entry name" value="Backbone structure of the membrane domain of e. Coli histidine kinase receptor kdpd"/>
    <property type="match status" value="1"/>
</dbReference>
<dbReference type="InterPro" id="IPR035965">
    <property type="entry name" value="PAS-like_dom_sf"/>
</dbReference>
<evidence type="ECO:0000256" key="11">
    <source>
        <dbReference type="SAM" id="Phobius"/>
    </source>
</evidence>
<dbReference type="NCBIfam" id="TIGR00229">
    <property type="entry name" value="sensory_box"/>
    <property type="match status" value="1"/>
</dbReference>
<evidence type="ECO:0000313" key="15">
    <source>
        <dbReference type="Proteomes" id="UP001055453"/>
    </source>
</evidence>
<evidence type="ECO:0000256" key="6">
    <source>
        <dbReference type="ARBA" id="ARBA00022777"/>
    </source>
</evidence>
<gene>
    <name evidence="14" type="ORF">ANSO36C_44230</name>
</gene>
<dbReference type="Pfam" id="PF08448">
    <property type="entry name" value="PAS_4"/>
    <property type="match status" value="1"/>
</dbReference>
<feature type="transmembrane region" description="Helical" evidence="11">
    <location>
        <begin position="103"/>
        <end position="121"/>
    </location>
</feature>
<dbReference type="InterPro" id="IPR038318">
    <property type="entry name" value="KdpD_sf"/>
</dbReference>
<feature type="domain" description="PAC" evidence="13">
    <location>
        <begin position="232"/>
        <end position="284"/>
    </location>
</feature>
<keyword evidence="10 11" id="KW-0472">Membrane</keyword>
<evidence type="ECO:0000256" key="2">
    <source>
        <dbReference type="ARBA" id="ARBA00022553"/>
    </source>
</evidence>
<evidence type="ECO:0000256" key="9">
    <source>
        <dbReference type="ARBA" id="ARBA00023012"/>
    </source>
</evidence>
<evidence type="ECO:0000259" key="13">
    <source>
        <dbReference type="PROSITE" id="PS50113"/>
    </source>
</evidence>
<dbReference type="EMBL" id="AP025732">
    <property type="protein sequence ID" value="BDI18621.1"/>
    <property type="molecule type" value="Genomic_DNA"/>
</dbReference>
<evidence type="ECO:0000259" key="12">
    <source>
        <dbReference type="PROSITE" id="PS50112"/>
    </source>
</evidence>
<organism evidence="14 15">
    <name type="scientific">Nostoc cf. commune SO-36</name>
    <dbReference type="NCBI Taxonomy" id="449208"/>
    <lineage>
        <taxon>Bacteria</taxon>
        <taxon>Bacillati</taxon>
        <taxon>Cyanobacteriota</taxon>
        <taxon>Cyanophyceae</taxon>
        <taxon>Nostocales</taxon>
        <taxon>Nostocaceae</taxon>
        <taxon>Nostoc</taxon>
    </lineage>
</organism>
<evidence type="ECO:0000256" key="4">
    <source>
        <dbReference type="ARBA" id="ARBA00022692"/>
    </source>
</evidence>
<evidence type="ECO:0000256" key="5">
    <source>
        <dbReference type="ARBA" id="ARBA00022741"/>
    </source>
</evidence>
<dbReference type="RefSeq" id="WP_251956197.1">
    <property type="nucleotide sequence ID" value="NZ_AP025732.1"/>
</dbReference>